<reference evidence="8 9" key="1">
    <citation type="submission" date="2020-11" db="EMBL/GenBank/DDBJ databases">
        <title>Description of Pontivivens ytuae sp. nov. isolated from deep sea sediment of Mariana Trench.</title>
        <authorList>
            <person name="Wang Z."/>
            <person name="Sun Q.-L."/>
            <person name="Xu X.-D."/>
            <person name="Tang Y.-Z."/>
            <person name="Zhang J."/>
        </authorList>
    </citation>
    <scope>NUCLEOTIDE SEQUENCE [LARGE SCALE GENOMIC DNA]</scope>
    <source>
        <strain evidence="8 9">MT2928</strain>
    </source>
</reference>
<feature type="domain" description="EamA" evidence="7">
    <location>
        <begin position="35"/>
        <end position="168"/>
    </location>
</feature>
<evidence type="ECO:0000256" key="3">
    <source>
        <dbReference type="ARBA" id="ARBA00022692"/>
    </source>
</evidence>
<accession>A0A7S9QCB8</accession>
<name>A0A7S9QCB8_9RHOB</name>
<dbReference type="GO" id="GO:0016020">
    <property type="term" value="C:membrane"/>
    <property type="evidence" value="ECO:0007669"/>
    <property type="project" value="UniProtKB-SubCell"/>
</dbReference>
<dbReference type="PANTHER" id="PTHR32322">
    <property type="entry name" value="INNER MEMBRANE TRANSPORTER"/>
    <property type="match status" value="1"/>
</dbReference>
<feature type="transmembrane region" description="Helical" evidence="6">
    <location>
        <begin position="207"/>
        <end position="229"/>
    </location>
</feature>
<feature type="transmembrane region" description="Helical" evidence="6">
    <location>
        <begin position="241"/>
        <end position="262"/>
    </location>
</feature>
<evidence type="ECO:0000313" key="9">
    <source>
        <dbReference type="Proteomes" id="UP000594800"/>
    </source>
</evidence>
<protein>
    <submittedName>
        <fullName evidence="8">DMT family transporter</fullName>
    </submittedName>
</protein>
<dbReference type="KEGG" id="poz:I0K15_20050"/>
<gene>
    <name evidence="8" type="ORF">I0K15_20050</name>
</gene>
<keyword evidence="3 6" id="KW-0812">Transmembrane</keyword>
<evidence type="ECO:0000256" key="5">
    <source>
        <dbReference type="ARBA" id="ARBA00023136"/>
    </source>
</evidence>
<evidence type="ECO:0000256" key="4">
    <source>
        <dbReference type="ARBA" id="ARBA00022989"/>
    </source>
</evidence>
<evidence type="ECO:0000313" key="8">
    <source>
        <dbReference type="EMBL" id="QPH54033.1"/>
    </source>
</evidence>
<feature type="transmembrane region" description="Helical" evidence="6">
    <location>
        <begin position="122"/>
        <end position="142"/>
    </location>
</feature>
<dbReference type="EMBL" id="CP064942">
    <property type="protein sequence ID" value="QPH54033.1"/>
    <property type="molecule type" value="Genomic_DNA"/>
</dbReference>
<comment type="subcellular location">
    <subcellularLocation>
        <location evidence="1">Membrane</location>
        <topology evidence="1">Multi-pass membrane protein</topology>
    </subcellularLocation>
</comment>
<proteinExistence type="inferred from homology"/>
<evidence type="ECO:0000256" key="1">
    <source>
        <dbReference type="ARBA" id="ARBA00004141"/>
    </source>
</evidence>
<evidence type="ECO:0000256" key="2">
    <source>
        <dbReference type="ARBA" id="ARBA00007362"/>
    </source>
</evidence>
<evidence type="ECO:0000259" key="7">
    <source>
        <dbReference type="Pfam" id="PF00892"/>
    </source>
</evidence>
<keyword evidence="9" id="KW-1185">Reference proteome</keyword>
<dbReference type="Proteomes" id="UP000594800">
    <property type="component" value="Chromosome"/>
</dbReference>
<keyword evidence="4 6" id="KW-1133">Transmembrane helix</keyword>
<feature type="transmembrane region" description="Helical" evidence="6">
    <location>
        <begin position="94"/>
        <end position="116"/>
    </location>
</feature>
<feature type="transmembrane region" description="Helical" evidence="6">
    <location>
        <begin position="269"/>
        <end position="287"/>
    </location>
</feature>
<feature type="transmembrane region" description="Helical" evidence="6">
    <location>
        <begin position="59"/>
        <end position="82"/>
    </location>
</feature>
<sequence>MPGADRPDPREPAGGADGVSVVAAPRASGRDWLFLGLLGLIWGGSFLGVELALTGFGPLTIAAARIAMAALLLGAIAAMQGGLPRWSAPQGKRIWGHILVMALFTNAIPFCLLSWAQREVSSGFAGITMAAVPLMVLPLAHLMVPGERMDTRRAVGFLTGFAGVVVLIGPDGASGGGDAIHRIACVAASACYAIGSINTRLCPPVGLIAYSAAGLMVAALVLVPTALVIEGVPALPGLTAFGGLLYLGLLPTALATWMLVSVTRSAGPSFLSLVNYQVPIWAVLLGVTVLGEAVPPTFALALLLIVAGLAVSRPRAQRLGP</sequence>
<organism evidence="8 9">
    <name type="scientific">Pontivivens ytuae</name>
    <dbReference type="NCBI Taxonomy" id="2789856"/>
    <lineage>
        <taxon>Bacteria</taxon>
        <taxon>Pseudomonadati</taxon>
        <taxon>Pseudomonadota</taxon>
        <taxon>Alphaproteobacteria</taxon>
        <taxon>Rhodobacterales</taxon>
        <taxon>Paracoccaceae</taxon>
        <taxon>Pontivivens</taxon>
    </lineage>
</organism>
<feature type="transmembrane region" description="Helical" evidence="6">
    <location>
        <begin position="32"/>
        <end position="53"/>
    </location>
</feature>
<comment type="similarity">
    <text evidence="2">Belongs to the EamA transporter family.</text>
</comment>
<dbReference type="PANTHER" id="PTHR32322:SF2">
    <property type="entry name" value="EAMA DOMAIN-CONTAINING PROTEIN"/>
    <property type="match status" value="1"/>
</dbReference>
<dbReference type="InterPro" id="IPR050638">
    <property type="entry name" value="AA-Vitamin_Transporters"/>
</dbReference>
<feature type="domain" description="EamA" evidence="7">
    <location>
        <begin position="184"/>
        <end position="311"/>
    </location>
</feature>
<dbReference type="AlphaFoldDB" id="A0A7S9QCB8"/>
<evidence type="ECO:0000256" key="6">
    <source>
        <dbReference type="SAM" id="Phobius"/>
    </source>
</evidence>
<feature type="transmembrane region" description="Helical" evidence="6">
    <location>
        <begin position="154"/>
        <end position="173"/>
    </location>
</feature>
<dbReference type="Pfam" id="PF00892">
    <property type="entry name" value="EamA"/>
    <property type="match status" value="2"/>
</dbReference>
<feature type="transmembrane region" description="Helical" evidence="6">
    <location>
        <begin position="293"/>
        <end position="311"/>
    </location>
</feature>
<keyword evidence="5 6" id="KW-0472">Membrane</keyword>
<dbReference type="SUPFAM" id="SSF103481">
    <property type="entry name" value="Multidrug resistance efflux transporter EmrE"/>
    <property type="match status" value="2"/>
</dbReference>
<dbReference type="InterPro" id="IPR037185">
    <property type="entry name" value="EmrE-like"/>
</dbReference>
<dbReference type="InterPro" id="IPR000620">
    <property type="entry name" value="EamA_dom"/>
</dbReference>